<organism evidence="11 12">
    <name type="scientific">Dictyoglomus thermophilum (strain ATCC 35947 / DSM 3960 / H-6-12)</name>
    <dbReference type="NCBI Taxonomy" id="309799"/>
    <lineage>
        <taxon>Bacteria</taxon>
        <taxon>Pseudomonadati</taxon>
        <taxon>Dictyoglomota</taxon>
        <taxon>Dictyoglomia</taxon>
        <taxon>Dictyoglomales</taxon>
        <taxon>Dictyoglomaceae</taxon>
        <taxon>Dictyoglomus</taxon>
    </lineage>
</organism>
<dbReference type="PANTHER" id="PTHR38686">
    <property type="entry name" value="APOLIPOPROTEIN N-ACYLTRANSFERASE"/>
    <property type="match status" value="1"/>
</dbReference>
<dbReference type="InterPro" id="IPR004563">
    <property type="entry name" value="Apolipo_AcylTrfase"/>
</dbReference>
<evidence type="ECO:0000259" key="10">
    <source>
        <dbReference type="PROSITE" id="PS50263"/>
    </source>
</evidence>
<dbReference type="InterPro" id="IPR003010">
    <property type="entry name" value="C-N_Hydrolase"/>
</dbReference>
<dbReference type="SUPFAM" id="SSF56317">
    <property type="entry name" value="Carbon-nitrogen hydrolase"/>
    <property type="match status" value="1"/>
</dbReference>
<dbReference type="EC" id="2.3.1.269" evidence="9"/>
<dbReference type="PaxDb" id="309799-DICTH_1879"/>
<feature type="transmembrane region" description="Helical" evidence="9">
    <location>
        <begin position="6"/>
        <end position="39"/>
    </location>
</feature>
<comment type="catalytic activity">
    <reaction evidence="9">
        <text>N-terminal S-1,2-diacyl-sn-glyceryl-L-cysteinyl-[lipoprotein] + a glycerophospholipid = N-acyl-S-1,2-diacyl-sn-glyceryl-L-cysteinyl-[lipoprotein] + a 2-acyl-sn-glycero-3-phospholipid + H(+)</text>
        <dbReference type="Rhea" id="RHEA:48228"/>
        <dbReference type="Rhea" id="RHEA-COMP:14681"/>
        <dbReference type="Rhea" id="RHEA-COMP:14684"/>
        <dbReference type="ChEBI" id="CHEBI:15378"/>
        <dbReference type="ChEBI" id="CHEBI:136912"/>
        <dbReference type="ChEBI" id="CHEBI:140656"/>
        <dbReference type="ChEBI" id="CHEBI:140657"/>
        <dbReference type="ChEBI" id="CHEBI:140660"/>
        <dbReference type="EC" id="2.3.1.269"/>
    </reaction>
</comment>
<keyword evidence="7 9" id="KW-0472">Membrane</keyword>
<evidence type="ECO:0000256" key="1">
    <source>
        <dbReference type="ARBA" id="ARBA00004651"/>
    </source>
</evidence>
<dbReference type="EMBL" id="CP001146">
    <property type="protein sequence ID" value="ACI19769.1"/>
    <property type="molecule type" value="Genomic_DNA"/>
</dbReference>
<dbReference type="HOGENOM" id="CLU_019563_1_2_0"/>
<gene>
    <name evidence="9 11" type="primary">lnt</name>
    <name evidence="11" type="ordered locus">DICTH_1879</name>
</gene>
<dbReference type="InterPro" id="IPR036526">
    <property type="entry name" value="C-N_Hydrolase_sf"/>
</dbReference>
<protein>
    <recommendedName>
        <fullName evidence="9">Apolipoprotein N-acyltransferase</fullName>
        <shortName evidence="9">ALP N-acyltransferase</shortName>
        <ecNumber evidence="9">2.3.1.269</ecNumber>
    </recommendedName>
</protein>
<reference evidence="11 12" key="1">
    <citation type="journal article" date="2014" name="Genome Announc.">
        <title>Complete Genome Sequence of the Extreme Thermophile Dictyoglomus thermophilum H-6-12.</title>
        <authorList>
            <person name="Coil D.A."/>
            <person name="Badger J.H."/>
            <person name="Forberger H.C."/>
            <person name="Riggs F."/>
            <person name="Madupu R."/>
            <person name="Fedorova N."/>
            <person name="Ward N."/>
            <person name="Robb F.T."/>
            <person name="Eisen J.A."/>
        </authorList>
    </citation>
    <scope>NUCLEOTIDE SEQUENCE [LARGE SCALE GENOMIC DNA]</scope>
    <source>
        <strain evidence="12">ATCC 35947 / DSM 3960 / H-6-12</strain>
    </source>
</reference>
<dbReference type="CDD" id="cd07571">
    <property type="entry name" value="ALP_N-acyl_transferase"/>
    <property type="match status" value="1"/>
</dbReference>
<feature type="transmembrane region" description="Helical" evidence="9">
    <location>
        <begin position="449"/>
        <end position="470"/>
    </location>
</feature>
<feature type="transmembrane region" description="Helical" evidence="9">
    <location>
        <begin position="180"/>
        <end position="198"/>
    </location>
</feature>
<evidence type="ECO:0000256" key="2">
    <source>
        <dbReference type="ARBA" id="ARBA00010065"/>
    </source>
</evidence>
<dbReference type="GO" id="GO:0016410">
    <property type="term" value="F:N-acyltransferase activity"/>
    <property type="evidence" value="ECO:0007669"/>
    <property type="project" value="UniProtKB-UniRule"/>
</dbReference>
<comment type="function">
    <text evidence="9">Catalyzes the phospholipid dependent N-acylation of the N-terminal cysteine of apolipoprotein, the last step in lipoprotein maturation.</text>
</comment>
<dbReference type="GO" id="GO:0005886">
    <property type="term" value="C:plasma membrane"/>
    <property type="evidence" value="ECO:0007669"/>
    <property type="project" value="UniProtKB-SubCell"/>
</dbReference>
<feature type="transmembrane region" description="Helical" evidence="9">
    <location>
        <begin position="146"/>
        <end position="168"/>
    </location>
</feature>
<dbReference type="Pfam" id="PF20154">
    <property type="entry name" value="LNT_N"/>
    <property type="match status" value="1"/>
</dbReference>
<dbReference type="HAMAP" id="MF_01148">
    <property type="entry name" value="Lnt"/>
    <property type="match status" value="1"/>
</dbReference>
<evidence type="ECO:0000256" key="9">
    <source>
        <dbReference type="HAMAP-Rule" id="MF_01148"/>
    </source>
</evidence>
<keyword evidence="12" id="KW-1185">Reference proteome</keyword>
<keyword evidence="4 9" id="KW-0808">Transferase</keyword>
<evidence type="ECO:0000313" key="12">
    <source>
        <dbReference type="Proteomes" id="UP000001733"/>
    </source>
</evidence>
<evidence type="ECO:0000256" key="3">
    <source>
        <dbReference type="ARBA" id="ARBA00022475"/>
    </source>
</evidence>
<sequence>MDRIKLLSLFISIALYILSYPPFNIPFLIFFAIVPLFLLLPKLSPKEAFLYGFLYGFGFYGINFYWIPNLVAKFANLWVGILANLLLISYLSLYYGIFLWGVKKKEESIFFPAFFMALLQWIRSHGPLAFNWGSLGEPLVNIIPFLQWASVFGELGLSFFVVLVNRVFSKWRALNFHKKIGFILFVFFVFLSGFLMLGDSEIKYKIGAVQGNYDSFSKYFYTNIYDQFIVHRDLALKLPNNLDLIVFAESVLFCYLNEYPEYLTGLRELSEYKNSPLLIGALERRDNKIYNSAYLIAQDGSYVTHKKAQLVPFVEEVPFPFTLVIPEYFRGLIGNYNRGPGFNPLLLKEKSIGVLICFESLFSDLARELSKKGSDFLVVITNDGWFEGTPAVYQHRNQSLLRAVENRISLVQVANTGITFFVDPFGRVIRESKEGERNIFVAGLPKRVFSVYTFWGDLPIFIGFIIFLLIKLIKE</sequence>
<accession>B5YBR9</accession>
<dbReference type="UniPathway" id="UPA00666"/>
<proteinExistence type="inferred from homology"/>
<comment type="pathway">
    <text evidence="9">Protein modification; lipoprotein biosynthesis (N-acyl transfer).</text>
</comment>
<comment type="subcellular location">
    <subcellularLocation>
        <location evidence="9">Cell inner membrane</location>
        <topology evidence="9">Multi-pass membrane protein</topology>
    </subcellularLocation>
    <subcellularLocation>
        <location evidence="1">Cell membrane</location>
        <topology evidence="1">Multi-pass membrane protein</topology>
    </subcellularLocation>
</comment>
<dbReference type="AlphaFoldDB" id="B5YBR9"/>
<dbReference type="NCBIfam" id="TIGR00546">
    <property type="entry name" value="lnt"/>
    <property type="match status" value="1"/>
</dbReference>
<dbReference type="Pfam" id="PF00795">
    <property type="entry name" value="CN_hydrolase"/>
    <property type="match status" value="1"/>
</dbReference>
<evidence type="ECO:0000256" key="5">
    <source>
        <dbReference type="ARBA" id="ARBA00022692"/>
    </source>
</evidence>
<evidence type="ECO:0000256" key="4">
    <source>
        <dbReference type="ARBA" id="ARBA00022679"/>
    </source>
</evidence>
<dbReference type="OrthoDB" id="9811121at2"/>
<evidence type="ECO:0000313" key="11">
    <source>
        <dbReference type="EMBL" id="ACI19769.1"/>
    </source>
</evidence>
<feature type="transmembrane region" description="Helical" evidence="9">
    <location>
        <begin position="48"/>
        <end position="66"/>
    </location>
</feature>
<feature type="transmembrane region" description="Helical" evidence="9">
    <location>
        <begin position="78"/>
        <end position="102"/>
    </location>
</feature>
<dbReference type="GO" id="GO:0042158">
    <property type="term" value="P:lipoprotein biosynthetic process"/>
    <property type="evidence" value="ECO:0007669"/>
    <property type="project" value="UniProtKB-UniRule"/>
</dbReference>
<dbReference type="PANTHER" id="PTHR38686:SF1">
    <property type="entry name" value="APOLIPOPROTEIN N-ACYLTRANSFERASE"/>
    <property type="match status" value="1"/>
</dbReference>
<keyword evidence="3 9" id="KW-1003">Cell membrane</keyword>
<dbReference type="PROSITE" id="PS50263">
    <property type="entry name" value="CN_HYDROLASE"/>
    <property type="match status" value="1"/>
</dbReference>
<keyword evidence="8 9" id="KW-0012">Acyltransferase</keyword>
<dbReference type="STRING" id="309799.DICTH_1879"/>
<dbReference type="eggNOG" id="COG0815">
    <property type="taxonomic scope" value="Bacteria"/>
</dbReference>
<evidence type="ECO:0000256" key="7">
    <source>
        <dbReference type="ARBA" id="ARBA00023136"/>
    </source>
</evidence>
<keyword evidence="5 9" id="KW-0812">Transmembrane</keyword>
<dbReference type="Gene3D" id="3.60.110.10">
    <property type="entry name" value="Carbon-nitrogen hydrolase"/>
    <property type="match status" value="1"/>
</dbReference>
<comment type="similarity">
    <text evidence="2 9">Belongs to the CN hydrolase family. Apolipoprotein N-acyltransferase subfamily.</text>
</comment>
<name>B5YBR9_DICT6</name>
<feature type="domain" description="CN hydrolase" evidence="10">
    <location>
        <begin position="204"/>
        <end position="446"/>
    </location>
</feature>
<dbReference type="Proteomes" id="UP000001733">
    <property type="component" value="Chromosome"/>
</dbReference>
<dbReference type="RefSeq" id="WP_012548401.1">
    <property type="nucleotide sequence ID" value="NC_011297.1"/>
</dbReference>
<keyword evidence="9" id="KW-0997">Cell inner membrane</keyword>
<dbReference type="InterPro" id="IPR045378">
    <property type="entry name" value="LNT_N"/>
</dbReference>
<dbReference type="KEGG" id="dth:DICTH_1879"/>
<evidence type="ECO:0000256" key="8">
    <source>
        <dbReference type="ARBA" id="ARBA00023315"/>
    </source>
</evidence>
<keyword evidence="6 9" id="KW-1133">Transmembrane helix</keyword>
<evidence type="ECO:0000256" key="6">
    <source>
        <dbReference type="ARBA" id="ARBA00022989"/>
    </source>
</evidence>